<name>A0A8S3ZKL5_9EUPU</name>
<gene>
    <name evidence="1" type="ORF">CUNI_LOCUS12889</name>
</gene>
<sequence length="233" mass="26132">PSCKFDWFASECRYRCHCFNNTCNARGQSANGECTAASYCDKGWFGPSCQYVDLVTTNTTESTPDWIYDFPDTRCNLGLETVTVSLNDTFYFTWLRLHINSSGFSQDFKLQLMFANGSSVECGNMYTSKINDTILDIHCQPGAFFQQINITGAGVKYLCSVYISGGRNVALGQETAQISNYKNTDSTYAVDGDTNPDFAGESCTHTNGDQNPYWNLTFALAHQVQRYVIYNRN</sequence>
<dbReference type="SUPFAM" id="SSF49785">
    <property type="entry name" value="Galactose-binding domain-like"/>
    <property type="match status" value="1"/>
</dbReference>
<evidence type="ECO:0000313" key="1">
    <source>
        <dbReference type="EMBL" id="CAG5127331.1"/>
    </source>
</evidence>
<dbReference type="InterPro" id="IPR008979">
    <property type="entry name" value="Galactose-bd-like_sf"/>
</dbReference>
<proteinExistence type="predicted"/>
<dbReference type="OrthoDB" id="6152285at2759"/>
<evidence type="ECO:0008006" key="3">
    <source>
        <dbReference type="Google" id="ProtNLM"/>
    </source>
</evidence>
<dbReference type="PANTHER" id="PTHR45713">
    <property type="entry name" value="FTP DOMAIN-CONTAINING PROTEIN"/>
    <property type="match status" value="1"/>
</dbReference>
<evidence type="ECO:0000313" key="2">
    <source>
        <dbReference type="Proteomes" id="UP000678393"/>
    </source>
</evidence>
<dbReference type="PANTHER" id="PTHR45713:SF6">
    <property type="entry name" value="F5_8 TYPE C DOMAIN-CONTAINING PROTEIN"/>
    <property type="match status" value="1"/>
</dbReference>
<feature type="non-terminal residue" evidence="1">
    <location>
        <position position="1"/>
    </location>
</feature>
<reference evidence="1" key="1">
    <citation type="submission" date="2021-04" db="EMBL/GenBank/DDBJ databases">
        <authorList>
            <consortium name="Molecular Ecology Group"/>
        </authorList>
    </citation>
    <scope>NUCLEOTIDE SEQUENCE</scope>
</reference>
<protein>
    <recommendedName>
        <fullName evidence="3">Fucolectin tachylectin-4 pentraxin-1 domain-containing protein</fullName>
    </recommendedName>
</protein>
<comment type="caution">
    <text evidence="1">The sequence shown here is derived from an EMBL/GenBank/DDBJ whole genome shotgun (WGS) entry which is preliminary data.</text>
</comment>
<dbReference type="Proteomes" id="UP000678393">
    <property type="component" value="Unassembled WGS sequence"/>
</dbReference>
<organism evidence="1 2">
    <name type="scientific">Candidula unifasciata</name>
    <dbReference type="NCBI Taxonomy" id="100452"/>
    <lineage>
        <taxon>Eukaryota</taxon>
        <taxon>Metazoa</taxon>
        <taxon>Spiralia</taxon>
        <taxon>Lophotrochozoa</taxon>
        <taxon>Mollusca</taxon>
        <taxon>Gastropoda</taxon>
        <taxon>Heterobranchia</taxon>
        <taxon>Euthyneura</taxon>
        <taxon>Panpulmonata</taxon>
        <taxon>Eupulmonata</taxon>
        <taxon>Stylommatophora</taxon>
        <taxon>Helicina</taxon>
        <taxon>Helicoidea</taxon>
        <taxon>Geomitridae</taxon>
        <taxon>Candidula</taxon>
    </lineage>
</organism>
<accession>A0A8S3ZKL5</accession>
<dbReference type="Gene3D" id="2.60.120.260">
    <property type="entry name" value="Galactose-binding domain-like"/>
    <property type="match status" value="1"/>
</dbReference>
<dbReference type="InterPro" id="IPR051941">
    <property type="entry name" value="BG_Antigen-Binding_Lectin"/>
</dbReference>
<dbReference type="AlphaFoldDB" id="A0A8S3ZKL5"/>
<dbReference type="EMBL" id="CAJHNH020002648">
    <property type="protein sequence ID" value="CAG5127331.1"/>
    <property type="molecule type" value="Genomic_DNA"/>
</dbReference>
<feature type="non-terminal residue" evidence="1">
    <location>
        <position position="233"/>
    </location>
</feature>
<keyword evidence="2" id="KW-1185">Reference proteome</keyword>